<evidence type="ECO:0000313" key="2">
    <source>
        <dbReference type="Proteomes" id="UP000471633"/>
    </source>
</evidence>
<reference evidence="1" key="1">
    <citation type="journal article" date="2012" name="Nat. Genet.">
        <title>Whole-genome sequence of Schistosoma haematobium.</title>
        <authorList>
            <person name="Young N.D."/>
            <person name="Jex A.R."/>
            <person name="Li B."/>
            <person name="Liu S."/>
            <person name="Yang L."/>
            <person name="Xiong Z."/>
            <person name="Li Y."/>
            <person name="Cantacessi C."/>
            <person name="Hall R.S."/>
            <person name="Xu X."/>
            <person name="Chen F."/>
            <person name="Wu X."/>
            <person name="Zerlotini A."/>
            <person name="Oliveira G."/>
            <person name="Hofmann A."/>
            <person name="Zhang G."/>
            <person name="Fang X."/>
            <person name="Kang Y."/>
            <person name="Campbell B.E."/>
            <person name="Loukas A."/>
            <person name="Ranganathan S."/>
            <person name="Rollinson D."/>
            <person name="Rinaldi G."/>
            <person name="Brindley P.J."/>
            <person name="Yang H."/>
            <person name="Wang J."/>
            <person name="Wang J."/>
            <person name="Gasser R.B."/>
        </authorList>
    </citation>
    <scope>NUCLEOTIDE SEQUENCE</scope>
</reference>
<dbReference type="EMBL" id="AMPZ03000005">
    <property type="protein sequence ID" value="KAH9582636.1"/>
    <property type="molecule type" value="Genomic_DNA"/>
</dbReference>
<dbReference type="GeneID" id="24589877"/>
<dbReference type="Proteomes" id="UP000471633">
    <property type="component" value="Unassembled WGS sequence"/>
</dbReference>
<dbReference type="GO" id="GO:0004519">
    <property type="term" value="F:endonuclease activity"/>
    <property type="evidence" value="ECO:0007669"/>
    <property type="project" value="UniProtKB-KW"/>
</dbReference>
<dbReference type="AlphaFoldDB" id="A0A922IMV7"/>
<reference evidence="1" key="4">
    <citation type="journal article" date="2022" name="PLoS Pathog.">
        <title>Chromosome-level genome of Schistosoma haematobium underpins genome-wide explorations of molecular variation.</title>
        <authorList>
            <person name="Stroehlein A.J."/>
            <person name="Korhonen P.K."/>
            <person name="Lee V.V."/>
            <person name="Ralph S.A."/>
            <person name="Mentink-Kane M."/>
            <person name="You H."/>
            <person name="McManus D.P."/>
            <person name="Tchuente L.T."/>
            <person name="Stothard J.R."/>
            <person name="Kaur P."/>
            <person name="Dudchenko O."/>
            <person name="Aiden E.L."/>
            <person name="Yang B."/>
            <person name="Yang H."/>
            <person name="Emery A.M."/>
            <person name="Webster B.L."/>
            <person name="Brindley P.J."/>
            <person name="Rollinson D."/>
            <person name="Chang B.C.H."/>
            <person name="Gasser R.B."/>
            <person name="Young N.D."/>
        </authorList>
    </citation>
    <scope>NUCLEOTIDE SEQUENCE</scope>
</reference>
<dbReference type="RefSeq" id="XP_051066115.1">
    <property type="nucleotide sequence ID" value="XM_051215582.1"/>
</dbReference>
<evidence type="ECO:0000313" key="1">
    <source>
        <dbReference type="EMBL" id="KAH9582636.1"/>
    </source>
</evidence>
<reference evidence="1" key="3">
    <citation type="submission" date="2021-06" db="EMBL/GenBank/DDBJ databases">
        <title>Chromosome-level genome assembly for S. haematobium.</title>
        <authorList>
            <person name="Stroehlein A.J."/>
        </authorList>
    </citation>
    <scope>NUCLEOTIDE SEQUENCE</scope>
</reference>
<sequence>MNSTIRYILIRQKMNANIFCVENHRKTLVKALYHEMNSYGLYFTYVDEHNNPVHLKRNAHQREYNLDGEVNLPGYRIRCIYEDLIISGVSYRIDWSSSGLTENGITYTYAYLLDPNAPNLCTNPISSIKSIDTTNSSAMITTSSTTFTFKPISKVNNSTSLETGIKRCKSQGNQPSVFRIHRFEKITDFSHNSFLNDTFIYAVI</sequence>
<keyword evidence="1" id="KW-0255">Endonuclease</keyword>
<keyword evidence="2" id="KW-1185">Reference proteome</keyword>
<keyword evidence="1" id="KW-0378">Hydrolase</keyword>
<gene>
    <name evidence="1" type="primary">MUS81_1</name>
    <name evidence="1" type="ORF">MS3_00007323</name>
</gene>
<comment type="caution">
    <text evidence="1">The sequence shown here is derived from an EMBL/GenBank/DDBJ whole genome shotgun (WGS) entry which is preliminary data.</text>
</comment>
<keyword evidence="1" id="KW-0540">Nuclease</keyword>
<proteinExistence type="predicted"/>
<name>A0A922IMV7_SCHHA</name>
<organism evidence="1 2">
    <name type="scientific">Schistosoma haematobium</name>
    <name type="common">Blood fluke</name>
    <dbReference type="NCBI Taxonomy" id="6185"/>
    <lineage>
        <taxon>Eukaryota</taxon>
        <taxon>Metazoa</taxon>
        <taxon>Spiralia</taxon>
        <taxon>Lophotrochozoa</taxon>
        <taxon>Platyhelminthes</taxon>
        <taxon>Trematoda</taxon>
        <taxon>Digenea</taxon>
        <taxon>Strigeidida</taxon>
        <taxon>Schistosomatoidea</taxon>
        <taxon>Schistosomatidae</taxon>
        <taxon>Schistosoma</taxon>
    </lineage>
</organism>
<reference evidence="1" key="2">
    <citation type="journal article" date="2019" name="Gigascience">
        <title>High-quality Schistosoma haematobium genome achieved by single-molecule and long-range sequencing.</title>
        <authorList>
            <person name="Stroehlein A.J."/>
            <person name="Korhonen P.K."/>
            <person name="Chong T.M."/>
            <person name="Lim Y.L."/>
            <person name="Chan K.G."/>
            <person name="Webster B."/>
            <person name="Rollinson D."/>
            <person name="Brindley P.J."/>
            <person name="Gasser R.B."/>
            <person name="Young N.D."/>
        </authorList>
    </citation>
    <scope>NUCLEOTIDE SEQUENCE</scope>
</reference>
<accession>A0A922IMV7</accession>
<dbReference type="CTD" id="24589877"/>
<protein>
    <submittedName>
        <fullName evidence="1">Crossover junction endonuclease mus81, variant 3</fullName>
    </submittedName>
</protein>